<protein>
    <submittedName>
        <fullName evidence="1">Uncharacterized protein</fullName>
    </submittedName>
</protein>
<dbReference type="Proteomes" id="UP000053232">
    <property type="component" value="Unassembled WGS sequence"/>
</dbReference>
<evidence type="ECO:0000313" key="1">
    <source>
        <dbReference type="EMBL" id="KEJ82771.1"/>
    </source>
</evidence>
<sequence length="277" mass="31511">MRSSQSPRTSDSKHPFHQLPNHYQRSIFQVQHQAHNINSSSLIDPKQMVVQEVKHQPGLTTMIGLTAISNLAVMSLEYLDRIGNGLLQDGDLAAQRDQQQSHEFNTMAKYLFDQYDLRDGIENYMNSKITPNQRLALTRKSPGRLKAQIETRNQKILKLFKEGYQCASIAGIFGIKQTVVKKILMQKEVPQSQATMSKNATKLNPNFNKAIQQIIGSMRQSGVVITTKIIREELKNKFGFNLSKYHVIKCFKNDFGLIYHKVTLITPNHNTTVSKLA</sequence>
<organism evidence="1 2">
    <name type="scientific">Oxytricha trifallax</name>
    <dbReference type="NCBI Taxonomy" id="1172189"/>
    <lineage>
        <taxon>Eukaryota</taxon>
        <taxon>Sar</taxon>
        <taxon>Alveolata</taxon>
        <taxon>Ciliophora</taxon>
        <taxon>Intramacronucleata</taxon>
        <taxon>Spirotrichea</taxon>
        <taxon>Stichotrichia</taxon>
        <taxon>Sporadotrichida</taxon>
        <taxon>Oxytrichidae</taxon>
        <taxon>Oxytrichinae</taxon>
        <taxon>Oxytricha</taxon>
    </lineage>
</organism>
<dbReference type="EMBL" id="ARYC01004618">
    <property type="protein sequence ID" value="KEJ82771.1"/>
    <property type="molecule type" value="Genomic_DNA"/>
</dbReference>
<keyword evidence="2" id="KW-1185">Reference proteome</keyword>
<comment type="caution">
    <text evidence="1">The sequence shown here is derived from an EMBL/GenBank/DDBJ whole genome shotgun (WGS) entry which is preliminary data.</text>
</comment>
<proteinExistence type="predicted"/>
<evidence type="ECO:0000313" key="2">
    <source>
        <dbReference type="Proteomes" id="UP000053232"/>
    </source>
</evidence>
<accession>A0A073HZW1</accession>
<name>A0A073HZW1_9SPIT</name>
<reference evidence="2" key="1">
    <citation type="journal article" date="2014" name="Cell">
        <title>The Architecture of a Scrambled Genome Reveals Massive Levels of Genomic Rearrangement during Development.</title>
        <authorList>
            <person name="Chen X."/>
            <person name="Bracht J.R."/>
            <person name="Goldman A.D."/>
            <person name="Dolzhenko E."/>
            <person name="Clay D.M."/>
            <person name="Swart E.C."/>
            <person name="Perlman D.H."/>
            <person name="Doak T.G."/>
            <person name="Stuart A."/>
            <person name="Amemiya C.T."/>
            <person name="Sebra R.P."/>
            <person name="Landweber L.F."/>
        </authorList>
    </citation>
    <scope>NUCLEOTIDE SEQUENCE [LARGE SCALE GENOMIC DNA]</scope>
    <source>
        <strain evidence="2">JRB310</strain>
    </source>
</reference>
<dbReference type="AlphaFoldDB" id="A0A073HZW1"/>
<gene>
    <name evidence="1" type="ORF">OXYTRIMIC_544</name>
</gene>